<dbReference type="FunFam" id="3.30.160.20:FF:000004">
    <property type="entry name" value="Peptide chain release factor 1"/>
    <property type="match status" value="1"/>
</dbReference>
<dbReference type="Pfam" id="PF03462">
    <property type="entry name" value="PCRF"/>
    <property type="match status" value="1"/>
</dbReference>
<dbReference type="Pfam" id="PF00472">
    <property type="entry name" value="RF-1"/>
    <property type="match status" value="1"/>
</dbReference>
<dbReference type="PANTHER" id="PTHR43804:SF7">
    <property type="entry name" value="LD18447P"/>
    <property type="match status" value="1"/>
</dbReference>
<dbReference type="PROSITE" id="PS00745">
    <property type="entry name" value="RF_PROK_I"/>
    <property type="match status" value="1"/>
</dbReference>
<keyword evidence="2" id="KW-0488">Methylation</keyword>
<evidence type="ECO:0000259" key="5">
    <source>
        <dbReference type="PROSITE" id="PS00745"/>
    </source>
</evidence>
<name>A0AAQ4F7L3_AMBAM</name>
<dbReference type="SUPFAM" id="SSF75620">
    <property type="entry name" value="Release factor"/>
    <property type="match status" value="1"/>
</dbReference>
<keyword evidence="4" id="KW-0175">Coiled coil</keyword>
<dbReference type="PANTHER" id="PTHR43804">
    <property type="entry name" value="LD18447P"/>
    <property type="match status" value="1"/>
</dbReference>
<dbReference type="GO" id="GO:0070126">
    <property type="term" value="P:mitochondrial translational termination"/>
    <property type="evidence" value="ECO:0007669"/>
    <property type="project" value="UniProtKB-ARBA"/>
</dbReference>
<dbReference type="GO" id="GO:0016149">
    <property type="term" value="F:translation release factor activity, codon specific"/>
    <property type="evidence" value="ECO:0007669"/>
    <property type="project" value="UniProtKB-ARBA"/>
</dbReference>
<keyword evidence="3" id="KW-0648">Protein biosynthesis</keyword>
<dbReference type="InterPro" id="IPR005139">
    <property type="entry name" value="PCRF"/>
</dbReference>
<dbReference type="InterPro" id="IPR045853">
    <property type="entry name" value="Pep_chain_release_fac_I_sf"/>
</dbReference>
<dbReference type="SMART" id="SM00937">
    <property type="entry name" value="PCRF"/>
    <property type="match status" value="1"/>
</dbReference>
<dbReference type="FunFam" id="3.30.70.1660:FF:000004">
    <property type="entry name" value="Peptide chain release factor 1"/>
    <property type="match status" value="1"/>
</dbReference>
<dbReference type="EMBL" id="JARKHS020006446">
    <property type="protein sequence ID" value="KAK8782628.1"/>
    <property type="molecule type" value="Genomic_DNA"/>
</dbReference>
<organism evidence="6 7">
    <name type="scientific">Amblyomma americanum</name>
    <name type="common">Lone star tick</name>
    <dbReference type="NCBI Taxonomy" id="6943"/>
    <lineage>
        <taxon>Eukaryota</taxon>
        <taxon>Metazoa</taxon>
        <taxon>Ecdysozoa</taxon>
        <taxon>Arthropoda</taxon>
        <taxon>Chelicerata</taxon>
        <taxon>Arachnida</taxon>
        <taxon>Acari</taxon>
        <taxon>Parasitiformes</taxon>
        <taxon>Ixodida</taxon>
        <taxon>Ixodoidea</taxon>
        <taxon>Ixodidae</taxon>
        <taxon>Amblyomminae</taxon>
        <taxon>Amblyomma</taxon>
    </lineage>
</organism>
<dbReference type="Gene3D" id="3.30.160.20">
    <property type="match status" value="1"/>
</dbReference>
<evidence type="ECO:0000256" key="4">
    <source>
        <dbReference type="SAM" id="Coils"/>
    </source>
</evidence>
<keyword evidence="7" id="KW-1185">Reference proteome</keyword>
<proteinExistence type="inferred from homology"/>
<protein>
    <recommendedName>
        <fullName evidence="5">Prokaryotic-type class I peptide chain release factors domain-containing protein</fullName>
    </recommendedName>
</protein>
<evidence type="ECO:0000256" key="2">
    <source>
        <dbReference type="ARBA" id="ARBA00022481"/>
    </source>
</evidence>
<sequence length="449" mass="50842">MAASVTRRQAACSLRIFTHARIPLKHLLHSNASQCGTLHRSRFNHIPSHRAVEACALRPCYLFASTPHRRCFATLPEKGSLAVDPKLLLKYFQIVAKELKDVEEELLRRSLDAKRTKELNEKVARLSGVVRLFQKVNELRKEVDGLKDLEKDFAKTGDSEMLTMALDDLKKCEAEMQDLYDQILEHIVPPDPVDSSEVLLEVTAGVGGQEAMLFTGDILQMYMRYCRWKGWSCTPLDYETADQGGVRHASLNIGGRDVGKYLKFESGVHRVQRVPVTEKSGRMHTSTMAVAVMPMPTEVQVDLNPKDLVMKTKRASGPGGQHVNTTESAVQIQHIPTGIMVESGQERSQLMNKEIALKILRAKLYQMELDKQVSQHTAQRKLQVGSRGRSEKIRTYNYAQDRVTDHRIPITVHNITEFLQGEEMLDNVIQRLLQESRKEIVLEVLQAVK</sequence>
<accession>A0AAQ4F7L3</accession>
<dbReference type="Proteomes" id="UP001321473">
    <property type="component" value="Unassembled WGS sequence"/>
</dbReference>
<dbReference type="InterPro" id="IPR000352">
    <property type="entry name" value="Pep_chain_release_fac_I"/>
</dbReference>
<gene>
    <name evidence="6" type="ORF">V5799_016032</name>
</gene>
<dbReference type="InterPro" id="IPR050057">
    <property type="entry name" value="Prokaryotic/Mito_RF"/>
</dbReference>
<dbReference type="Gene3D" id="6.10.140.1950">
    <property type="match status" value="1"/>
</dbReference>
<evidence type="ECO:0000313" key="7">
    <source>
        <dbReference type="Proteomes" id="UP001321473"/>
    </source>
</evidence>
<comment type="similarity">
    <text evidence="1">Belongs to the prokaryotic/mitochondrial release factor family.</text>
</comment>
<feature type="coiled-coil region" evidence="4">
    <location>
        <begin position="129"/>
        <end position="182"/>
    </location>
</feature>
<dbReference type="GO" id="GO:0005739">
    <property type="term" value="C:mitochondrion"/>
    <property type="evidence" value="ECO:0007669"/>
    <property type="project" value="GOC"/>
</dbReference>
<dbReference type="AlphaFoldDB" id="A0AAQ4F7L3"/>
<feature type="domain" description="Prokaryotic-type class I peptide chain release factors" evidence="5">
    <location>
        <begin position="314"/>
        <end position="330"/>
    </location>
</feature>
<reference evidence="6 7" key="1">
    <citation type="journal article" date="2023" name="Arcadia Sci">
        <title>De novo assembly of a long-read Amblyomma americanum tick genome.</title>
        <authorList>
            <person name="Chou S."/>
            <person name="Poskanzer K.E."/>
            <person name="Rollins M."/>
            <person name="Thuy-Boun P.S."/>
        </authorList>
    </citation>
    <scope>NUCLEOTIDE SEQUENCE [LARGE SCALE GENOMIC DNA]</scope>
    <source>
        <strain evidence="6">F_SG_1</strain>
        <tissue evidence="6">Salivary glands</tissue>
    </source>
</reference>
<comment type="caution">
    <text evidence="6">The sequence shown here is derived from an EMBL/GenBank/DDBJ whole genome shotgun (WGS) entry which is preliminary data.</text>
</comment>
<evidence type="ECO:0000256" key="1">
    <source>
        <dbReference type="ARBA" id="ARBA00010835"/>
    </source>
</evidence>
<evidence type="ECO:0000256" key="3">
    <source>
        <dbReference type="ARBA" id="ARBA00022917"/>
    </source>
</evidence>
<dbReference type="Gene3D" id="3.30.70.1660">
    <property type="match status" value="1"/>
</dbReference>
<evidence type="ECO:0000313" key="6">
    <source>
        <dbReference type="EMBL" id="KAK8782628.1"/>
    </source>
</evidence>